<organism evidence="1 2">
    <name type="scientific">Tetraodon nigroviridis</name>
    <name type="common">Spotted green pufferfish</name>
    <name type="synonym">Chelonodon nigroviridis</name>
    <dbReference type="NCBI Taxonomy" id="99883"/>
    <lineage>
        <taxon>Eukaryota</taxon>
        <taxon>Metazoa</taxon>
        <taxon>Chordata</taxon>
        <taxon>Craniata</taxon>
        <taxon>Vertebrata</taxon>
        <taxon>Euteleostomi</taxon>
        <taxon>Actinopterygii</taxon>
        <taxon>Neopterygii</taxon>
        <taxon>Teleostei</taxon>
        <taxon>Neoteleostei</taxon>
        <taxon>Acanthomorphata</taxon>
        <taxon>Eupercaria</taxon>
        <taxon>Tetraodontiformes</taxon>
        <taxon>Tetradontoidea</taxon>
        <taxon>Tetraodontidae</taxon>
        <taxon>Tetraodon</taxon>
    </lineage>
</organism>
<reference evidence="1" key="3">
    <citation type="submission" date="2025-09" db="UniProtKB">
        <authorList>
            <consortium name="Ensembl"/>
        </authorList>
    </citation>
    <scope>IDENTIFICATION</scope>
</reference>
<dbReference type="InterPro" id="IPR013783">
    <property type="entry name" value="Ig-like_fold"/>
</dbReference>
<dbReference type="Proteomes" id="UP000007303">
    <property type="component" value="Unassembled WGS sequence"/>
</dbReference>
<reference evidence="2" key="1">
    <citation type="journal article" date="2004" name="Nature">
        <title>Genome duplication in the teleost fish Tetraodon nigroviridis reveals the early vertebrate proto-karyotype.</title>
        <authorList>
            <person name="Jaillon O."/>
            <person name="Aury J.-M."/>
            <person name="Brunet F."/>
            <person name="Petit J.-L."/>
            <person name="Stange-Thomann N."/>
            <person name="Mauceli E."/>
            <person name="Bouneau L."/>
            <person name="Fischer C."/>
            <person name="Ozouf-Costaz C."/>
            <person name="Bernot A."/>
            <person name="Nicaud S."/>
            <person name="Jaffe D."/>
            <person name="Fisher S."/>
            <person name="Lutfalla G."/>
            <person name="Dossat C."/>
            <person name="Segurens B."/>
            <person name="Dasilva C."/>
            <person name="Salanoubat M."/>
            <person name="Levy M."/>
            <person name="Boudet N."/>
            <person name="Castellano S."/>
            <person name="Anthouard V."/>
            <person name="Jubin C."/>
            <person name="Castelli V."/>
            <person name="Katinka M."/>
            <person name="Vacherie B."/>
            <person name="Biemont C."/>
            <person name="Skalli Z."/>
            <person name="Cattolico L."/>
            <person name="Poulain J."/>
            <person name="De Berardinis V."/>
            <person name="Cruaud C."/>
            <person name="Duprat S."/>
            <person name="Brottier P."/>
            <person name="Coutanceau J.-P."/>
            <person name="Gouzy J."/>
            <person name="Parra G."/>
            <person name="Lardier G."/>
            <person name="Chapple C."/>
            <person name="McKernan K.J."/>
            <person name="McEwan P."/>
            <person name="Bosak S."/>
            <person name="Kellis M."/>
            <person name="Volff J.-N."/>
            <person name="Guigo R."/>
            <person name="Zody M.C."/>
            <person name="Mesirov J."/>
            <person name="Lindblad-Toh K."/>
            <person name="Birren B."/>
            <person name="Nusbaum C."/>
            <person name="Kahn D."/>
            <person name="Robinson-Rechavi M."/>
            <person name="Laudet V."/>
            <person name="Schachter V."/>
            <person name="Quetier F."/>
            <person name="Saurin W."/>
            <person name="Scarpelli C."/>
            <person name="Wincker P."/>
            <person name="Lander E.S."/>
            <person name="Weissenbach J."/>
            <person name="Roest Crollius H."/>
        </authorList>
    </citation>
    <scope>NUCLEOTIDE SEQUENCE [LARGE SCALE GENOMIC DNA]</scope>
</reference>
<sequence>SHTASYYCSCYQGSTVRKVWVFGPGTRLIVSDAALVPPVVHVYPAASL</sequence>
<protein>
    <submittedName>
        <fullName evidence="1">Uncharacterized protein</fullName>
    </submittedName>
</protein>
<evidence type="ECO:0000313" key="2">
    <source>
        <dbReference type="Proteomes" id="UP000007303"/>
    </source>
</evidence>
<keyword evidence="2" id="KW-1185">Reference proteome</keyword>
<dbReference type="HOGENOM" id="CLU_3162491_0_0_1"/>
<dbReference type="Ensembl" id="ENSTNIT00000000988.1">
    <property type="protein sequence ID" value="ENSTNIP00000001574.1"/>
    <property type="gene ID" value="ENSTNIG00000001332.1"/>
</dbReference>
<dbReference type="Gene3D" id="2.60.40.10">
    <property type="entry name" value="Immunoglobulins"/>
    <property type="match status" value="1"/>
</dbReference>
<dbReference type="AlphaFoldDB" id="H3C008"/>
<accession>H3C008</accession>
<reference evidence="1" key="2">
    <citation type="submission" date="2025-08" db="UniProtKB">
        <authorList>
            <consortium name="Ensembl"/>
        </authorList>
    </citation>
    <scope>IDENTIFICATION</scope>
</reference>
<dbReference type="SUPFAM" id="SSF48726">
    <property type="entry name" value="Immunoglobulin"/>
    <property type="match status" value="1"/>
</dbReference>
<proteinExistence type="predicted"/>
<evidence type="ECO:0000313" key="1">
    <source>
        <dbReference type="Ensembl" id="ENSTNIP00000001574.1"/>
    </source>
</evidence>
<dbReference type="GeneTree" id="ENSGT00940000168894"/>
<name>H3C008_TETNG</name>
<dbReference type="InterPro" id="IPR036179">
    <property type="entry name" value="Ig-like_dom_sf"/>
</dbReference>